<sequence length="152" mass="17058">MVDVVSPAKRSQMMSGIKGKNSLPEMLVRKALFAMGHRFRLHRRDLPGTPDIAMPGRKIAIFVHGCFWHAHQGCKYAKTPSTRTEFWTTKLQGNVDRDRRAADKLAEMGWRVLNVWECSTRDPVTAEGLSDALRAWIDSDAPVGEIRAPSKG</sequence>
<dbReference type="AlphaFoldDB" id="F0Q8K0"/>
<evidence type="ECO:0000256" key="1">
    <source>
        <dbReference type="ARBA" id="ARBA00022722"/>
    </source>
</evidence>
<dbReference type="GO" id="GO:0016787">
    <property type="term" value="F:hydrolase activity"/>
    <property type="evidence" value="ECO:0007669"/>
    <property type="project" value="UniProtKB-KW"/>
</dbReference>
<dbReference type="HOGENOM" id="CLU_111913_1_1_4"/>
<keyword evidence="1 6" id="KW-0540">Nuclease</keyword>
<evidence type="ECO:0000313" key="7">
    <source>
        <dbReference type="EMBL" id="ADX48313.1"/>
    </source>
</evidence>
<proteinExistence type="inferred from homology"/>
<dbReference type="GO" id="GO:0004519">
    <property type="term" value="F:endonuclease activity"/>
    <property type="evidence" value="ECO:0007669"/>
    <property type="project" value="UniProtKB-KW"/>
</dbReference>
<evidence type="ECO:0000256" key="3">
    <source>
        <dbReference type="ARBA" id="ARBA00022763"/>
    </source>
</evidence>
<dbReference type="Pfam" id="PF03852">
    <property type="entry name" value="Vsr"/>
    <property type="match status" value="1"/>
</dbReference>
<accession>F0Q8K0</accession>
<dbReference type="CDD" id="cd00221">
    <property type="entry name" value="Vsr"/>
    <property type="match status" value="1"/>
</dbReference>
<comment type="function">
    <text evidence="6">May nick specific sequences that contain T:G mispairs resulting from m5C-deamination.</text>
</comment>
<dbReference type="PIRSF" id="PIRSF018267">
    <property type="entry name" value="VSR_endonuc"/>
    <property type="match status" value="1"/>
</dbReference>
<dbReference type="SUPFAM" id="SSF52980">
    <property type="entry name" value="Restriction endonuclease-like"/>
    <property type="match status" value="1"/>
</dbReference>
<evidence type="ECO:0000256" key="4">
    <source>
        <dbReference type="ARBA" id="ARBA00022801"/>
    </source>
</evidence>
<dbReference type="RefSeq" id="WP_013596780.1">
    <property type="nucleotide sequence ID" value="NC_015138.1"/>
</dbReference>
<evidence type="ECO:0000256" key="2">
    <source>
        <dbReference type="ARBA" id="ARBA00022759"/>
    </source>
</evidence>
<dbReference type="InterPro" id="IPR004603">
    <property type="entry name" value="DNA_mismatch_endonuc_vsr"/>
</dbReference>
<name>F0Q8K0_PARA1</name>
<evidence type="ECO:0000256" key="5">
    <source>
        <dbReference type="ARBA" id="ARBA00023204"/>
    </source>
</evidence>
<dbReference type="InterPro" id="IPR011335">
    <property type="entry name" value="Restrct_endonuc-II-like"/>
</dbReference>
<dbReference type="KEGG" id="aaa:Acav_4430"/>
<keyword evidence="8" id="KW-1185">Reference proteome</keyword>
<dbReference type="Gene3D" id="3.40.960.10">
    <property type="entry name" value="VSR Endonuclease"/>
    <property type="match status" value="1"/>
</dbReference>
<dbReference type="OrthoDB" id="9801520at2"/>
<keyword evidence="2 6" id="KW-0255">Endonuclease</keyword>
<organism evidence="7 8">
    <name type="scientific">Paracidovorax avenae (strain ATCC 19860 / DSM 7227 / CCUG 15838 / JCM 20985 / LMG 2117 / NCPPB 1011)</name>
    <name type="common">Acidovorax avenae</name>
    <dbReference type="NCBI Taxonomy" id="643561"/>
    <lineage>
        <taxon>Bacteria</taxon>
        <taxon>Pseudomonadati</taxon>
        <taxon>Pseudomonadota</taxon>
        <taxon>Betaproteobacteria</taxon>
        <taxon>Burkholderiales</taxon>
        <taxon>Comamonadaceae</taxon>
        <taxon>Paracidovorax</taxon>
    </lineage>
</organism>
<dbReference type="GeneID" id="34238115"/>
<dbReference type="GO" id="GO:0006298">
    <property type="term" value="P:mismatch repair"/>
    <property type="evidence" value="ECO:0007669"/>
    <property type="project" value="UniProtKB-UniRule"/>
</dbReference>
<reference evidence="7" key="1">
    <citation type="submission" date="2011-02" db="EMBL/GenBank/DDBJ databases">
        <title>Complete sequence of Acidovorax avenae subsp. avenae ATCC 19860.</title>
        <authorList>
            <consortium name="US DOE Joint Genome Institute"/>
            <person name="Lucas S."/>
            <person name="Copeland A."/>
            <person name="Lapidus A."/>
            <person name="Cheng J.-F."/>
            <person name="Goodwin L."/>
            <person name="Pitluck S."/>
            <person name="Chertkov O."/>
            <person name="Held B."/>
            <person name="Detter J.C."/>
            <person name="Han C."/>
            <person name="Tapia R."/>
            <person name="Land M."/>
            <person name="Hauser L."/>
            <person name="Kyrpides N."/>
            <person name="Ivanova N."/>
            <person name="Ovchinnikova G."/>
            <person name="Pagani I."/>
            <person name="Gordon S."/>
            <person name="Woyke T."/>
        </authorList>
    </citation>
    <scope>NUCLEOTIDE SEQUENCE</scope>
    <source>
        <strain evidence="7">ATCC 19860</strain>
    </source>
</reference>
<evidence type="ECO:0000256" key="6">
    <source>
        <dbReference type="PIRNR" id="PIRNR018267"/>
    </source>
</evidence>
<evidence type="ECO:0000313" key="8">
    <source>
        <dbReference type="Proteomes" id="UP000002482"/>
    </source>
</evidence>
<keyword evidence="5 6" id="KW-0234">DNA repair</keyword>
<dbReference type="Proteomes" id="UP000002482">
    <property type="component" value="Chromosome"/>
</dbReference>
<gene>
    <name evidence="7" type="ordered locus">Acav_4430</name>
</gene>
<dbReference type="NCBIfam" id="TIGR00632">
    <property type="entry name" value="vsr"/>
    <property type="match status" value="1"/>
</dbReference>
<keyword evidence="3 6" id="KW-0227">DNA damage</keyword>
<protein>
    <recommendedName>
        <fullName evidence="6">Very short patch repair endonuclease</fullName>
        <ecNumber evidence="6">3.1.-.-</ecNumber>
    </recommendedName>
</protein>
<dbReference type="EMBL" id="CP002521">
    <property type="protein sequence ID" value="ADX48313.1"/>
    <property type="molecule type" value="Genomic_DNA"/>
</dbReference>
<dbReference type="EC" id="3.1.-.-" evidence="6"/>
<keyword evidence="4 6" id="KW-0378">Hydrolase</keyword>
<dbReference type="REBASE" id="32823">
    <property type="entry name" value="V.Aav19860ORF4431P"/>
</dbReference>
<comment type="similarity">
    <text evidence="6">Belongs to the vsr family.</text>
</comment>